<evidence type="ECO:0000256" key="1">
    <source>
        <dbReference type="SAM" id="MobiDB-lite"/>
    </source>
</evidence>
<evidence type="ECO:0000313" key="4">
    <source>
        <dbReference type="Proteomes" id="UP000602395"/>
    </source>
</evidence>
<comment type="caution">
    <text evidence="3">The sequence shown here is derived from an EMBL/GenBank/DDBJ whole genome shotgun (WGS) entry which is preliminary data.</text>
</comment>
<gene>
    <name evidence="3" type="ORF">IDF66_13440</name>
</gene>
<dbReference type="EMBL" id="JACWMS010000002">
    <property type="protein sequence ID" value="MBD1320585.1"/>
    <property type="molecule type" value="Genomic_DNA"/>
</dbReference>
<evidence type="ECO:0000313" key="3">
    <source>
        <dbReference type="EMBL" id="MBD1320585.1"/>
    </source>
</evidence>
<dbReference type="RefSeq" id="WP_190267208.1">
    <property type="nucleotide sequence ID" value="NZ_BAABAD010000004.1"/>
</dbReference>
<organism evidence="3 4">
    <name type="scientific">Gordonia hankookensis</name>
    <dbReference type="NCBI Taxonomy" id="589403"/>
    <lineage>
        <taxon>Bacteria</taxon>
        <taxon>Bacillati</taxon>
        <taxon>Actinomycetota</taxon>
        <taxon>Actinomycetes</taxon>
        <taxon>Mycobacteriales</taxon>
        <taxon>Gordoniaceae</taxon>
        <taxon>Gordonia</taxon>
    </lineage>
</organism>
<protein>
    <submittedName>
        <fullName evidence="3">DUF3883 domain-containing protein</fullName>
    </submittedName>
</protein>
<dbReference type="SUPFAM" id="SSF88697">
    <property type="entry name" value="PUA domain-like"/>
    <property type="match status" value="1"/>
</dbReference>
<name>A0ABR7WCR1_9ACTN</name>
<feature type="domain" description="Protein NO VEIN C-terminal" evidence="2">
    <location>
        <begin position="576"/>
        <end position="664"/>
    </location>
</feature>
<sequence>MTDSPKLISRVHLVTATPWQQAVDCYFNPDDDVEIHDLRFGFPERWDAGDLFVVVTTDSHTPAIIVVEESETASNATRSDEHTYMGPFDFGLSIASIEARLATTLPAGTATLEQELGERLIQAINAEASDPTPWRELDERGCLAEVADWPGPDSWAPCACCGEHPYDAAEWELHALVDDLEQDFFGTGPLTVCASCHDRLHRPLAPGADDVMFGFRPLCPSCSATRTFQVIWGMPAGPPGPGTDIAGCVITSPFTPEYRCGECDYTWTEDDEAYQPLPSEHTVTGVRARIATAPPGVYRPFSRVTEPGRIIVGEYLPRQVSSSSAWGPGVVHELFGDDGRTYSIDPSTLRSDDPHTWMSQVGGGVSSPTRPQQPATPQSQSTESRMTNRAVTEHDLGAWVFKCNPDIYDLPAEIADGESFVDGWSVADNYRSQMITAGQRAILWMSGTRDGSAPRGIWGIGWTTGGSYETSGLGGGYWKDDDHAARVRHIVPTAIRILDEPDRLRAGDIAAVPDLSDLEVFTVPQGSNPSWISRSQLAALEPLLPPWPAPDDVPLTTVTLGPYGAAFGSPKNNALVEQAAMDAVTQYYETHWQAAVDDVHTFNMGWDLTVTTPAGEEWHVEVKGVSGSLPIVLLTANECRVAEHDDAWELAVVTHTLSDEPEVTIYEADQVLRNSQPQTVRADLRGQDGWSA</sequence>
<reference evidence="3 4" key="1">
    <citation type="submission" date="2020-09" db="EMBL/GenBank/DDBJ databases">
        <title>Novel species in genus Gordonia.</title>
        <authorList>
            <person name="Zhang G."/>
        </authorList>
    </citation>
    <scope>NUCLEOTIDE SEQUENCE [LARGE SCALE GENOMIC DNA]</scope>
    <source>
        <strain evidence="3 4">ON-33</strain>
    </source>
</reference>
<dbReference type="Proteomes" id="UP000602395">
    <property type="component" value="Unassembled WGS sequence"/>
</dbReference>
<feature type="compositionally biased region" description="Low complexity" evidence="1">
    <location>
        <begin position="366"/>
        <end position="382"/>
    </location>
</feature>
<proteinExistence type="predicted"/>
<dbReference type="Pfam" id="PF13020">
    <property type="entry name" value="NOV_C"/>
    <property type="match status" value="1"/>
</dbReference>
<dbReference type="InterPro" id="IPR024975">
    <property type="entry name" value="NOV_C"/>
</dbReference>
<keyword evidence="4" id="KW-1185">Reference proteome</keyword>
<dbReference type="InterPro" id="IPR015947">
    <property type="entry name" value="PUA-like_sf"/>
</dbReference>
<feature type="region of interest" description="Disordered" evidence="1">
    <location>
        <begin position="345"/>
        <end position="388"/>
    </location>
</feature>
<evidence type="ECO:0000259" key="2">
    <source>
        <dbReference type="Pfam" id="PF13020"/>
    </source>
</evidence>
<accession>A0ABR7WCR1</accession>